<dbReference type="InterPro" id="IPR019748">
    <property type="entry name" value="FERM_central"/>
</dbReference>
<feature type="compositionally biased region" description="Basic and acidic residues" evidence="4">
    <location>
        <begin position="188"/>
        <end position="198"/>
    </location>
</feature>
<evidence type="ECO:0000313" key="8">
    <source>
        <dbReference type="Ensembl" id="ENSTRUP00000082438.1"/>
    </source>
</evidence>
<dbReference type="Gene3D" id="1.25.40.530">
    <property type="entry name" value="MyTH4 domain"/>
    <property type="match status" value="1"/>
</dbReference>
<reference evidence="8" key="3">
    <citation type="submission" date="2025-09" db="UniProtKB">
        <authorList>
            <consortium name="Ensembl"/>
        </authorList>
    </citation>
    <scope>IDENTIFICATION</scope>
</reference>
<dbReference type="Pfam" id="PF00373">
    <property type="entry name" value="FERM_M"/>
    <property type="match status" value="1"/>
</dbReference>
<dbReference type="InterPro" id="IPR011993">
    <property type="entry name" value="PH-like_dom_sf"/>
</dbReference>
<keyword evidence="1" id="KW-0677">Repeat</keyword>
<evidence type="ECO:0000256" key="1">
    <source>
        <dbReference type="ARBA" id="ARBA00022737"/>
    </source>
</evidence>
<dbReference type="FunFam" id="1.25.40.530:FF:000001">
    <property type="entry name" value="Pleckstrin homology domain-containing family H member 2"/>
    <property type="match status" value="1"/>
</dbReference>
<dbReference type="PANTHER" id="PTHR22903">
    <property type="entry name" value="PLEKHH PROTEIN"/>
    <property type="match status" value="1"/>
</dbReference>
<dbReference type="Pfam" id="PF21989">
    <property type="entry name" value="RA_2"/>
    <property type="match status" value="1"/>
</dbReference>
<evidence type="ECO:0000259" key="6">
    <source>
        <dbReference type="PROSITE" id="PS50057"/>
    </source>
</evidence>
<reference evidence="8 9" key="1">
    <citation type="journal article" date="2011" name="Genome Biol. Evol.">
        <title>Integration of the genetic map and genome assembly of fugu facilitates insights into distinct features of genome evolution in teleosts and mammals.</title>
        <authorList>
            <person name="Kai W."/>
            <person name="Kikuchi K."/>
            <person name="Tohari S."/>
            <person name="Chew A.K."/>
            <person name="Tay A."/>
            <person name="Fujiwara A."/>
            <person name="Hosoya S."/>
            <person name="Suetake H."/>
            <person name="Naruse K."/>
            <person name="Brenner S."/>
            <person name="Suzuki Y."/>
            <person name="Venkatesh B."/>
        </authorList>
    </citation>
    <scope>NUCLEOTIDE SEQUENCE [LARGE SCALE GENOMIC DNA]</scope>
</reference>
<dbReference type="InterPro" id="IPR000857">
    <property type="entry name" value="MyTH4_dom"/>
</dbReference>
<proteinExistence type="predicted"/>
<dbReference type="InterPro" id="IPR019749">
    <property type="entry name" value="Band_41_domain"/>
</dbReference>
<dbReference type="CDD" id="cd14473">
    <property type="entry name" value="FERM_B-lobe"/>
    <property type="match status" value="1"/>
</dbReference>
<reference evidence="8" key="2">
    <citation type="submission" date="2025-08" db="UniProtKB">
        <authorList>
            <consortium name="Ensembl"/>
        </authorList>
    </citation>
    <scope>IDENTIFICATION</scope>
</reference>
<feature type="coiled-coil region" evidence="3">
    <location>
        <begin position="36"/>
        <end position="63"/>
    </location>
</feature>
<dbReference type="Pfam" id="PF00169">
    <property type="entry name" value="PH"/>
    <property type="match status" value="1"/>
</dbReference>
<protein>
    <submittedName>
        <fullName evidence="8">Pleckstrin homology, MyTH4 and FERM domain containing H2</fullName>
    </submittedName>
</protein>
<organism evidence="8 9">
    <name type="scientific">Takifugu rubripes</name>
    <name type="common">Japanese pufferfish</name>
    <name type="synonym">Fugu rubripes</name>
    <dbReference type="NCBI Taxonomy" id="31033"/>
    <lineage>
        <taxon>Eukaryota</taxon>
        <taxon>Metazoa</taxon>
        <taxon>Chordata</taxon>
        <taxon>Craniata</taxon>
        <taxon>Vertebrata</taxon>
        <taxon>Euteleostomi</taxon>
        <taxon>Actinopterygii</taxon>
        <taxon>Neopterygii</taxon>
        <taxon>Teleostei</taxon>
        <taxon>Neoteleostei</taxon>
        <taxon>Acanthomorphata</taxon>
        <taxon>Eupercaria</taxon>
        <taxon>Tetraodontiformes</taxon>
        <taxon>Tetradontoidea</taxon>
        <taxon>Tetraodontidae</taxon>
        <taxon>Takifugu</taxon>
    </lineage>
</organism>
<feature type="region of interest" description="Disordered" evidence="4">
    <location>
        <begin position="317"/>
        <end position="338"/>
    </location>
</feature>
<dbReference type="SMART" id="SM00295">
    <property type="entry name" value="B41"/>
    <property type="match status" value="1"/>
</dbReference>
<dbReference type="InterPro" id="IPR001849">
    <property type="entry name" value="PH_domain"/>
</dbReference>
<dbReference type="SMART" id="SM00233">
    <property type="entry name" value="PH"/>
    <property type="match status" value="2"/>
</dbReference>
<dbReference type="Gene3D" id="3.10.20.90">
    <property type="entry name" value="Phosphatidylinositol 3-kinase Catalytic Subunit, Chain A, domain 1"/>
    <property type="match status" value="1"/>
</dbReference>
<evidence type="ECO:0000313" key="9">
    <source>
        <dbReference type="Proteomes" id="UP000005226"/>
    </source>
</evidence>
<feature type="compositionally biased region" description="Low complexity" evidence="4">
    <location>
        <begin position="317"/>
        <end position="330"/>
    </location>
</feature>
<dbReference type="SUPFAM" id="SSF47031">
    <property type="entry name" value="Second domain of FERM"/>
    <property type="match status" value="1"/>
</dbReference>
<keyword evidence="2 3" id="KW-0175">Coiled coil</keyword>
<dbReference type="PROSITE" id="PS51016">
    <property type="entry name" value="MYTH4"/>
    <property type="match status" value="1"/>
</dbReference>
<evidence type="ECO:0000256" key="2">
    <source>
        <dbReference type="ARBA" id="ARBA00023054"/>
    </source>
</evidence>
<feature type="region of interest" description="Disordered" evidence="4">
    <location>
        <begin position="176"/>
        <end position="275"/>
    </location>
</feature>
<dbReference type="CDD" id="cd13282">
    <property type="entry name" value="PH1_PLEKHH1_PLEKHH2"/>
    <property type="match status" value="1"/>
</dbReference>
<dbReference type="PANTHER" id="PTHR22903:SF3">
    <property type="entry name" value="PLECKSTRIN HOMOLOGY DOMAIN-CONTAINING FAMILY H MEMBER 2"/>
    <property type="match status" value="1"/>
</dbReference>
<dbReference type="InterPro" id="IPR038185">
    <property type="entry name" value="MyTH4_dom_sf"/>
</dbReference>
<evidence type="ECO:0000256" key="3">
    <source>
        <dbReference type="SAM" id="Coils"/>
    </source>
</evidence>
<gene>
    <name evidence="8" type="primary">plekhh2</name>
</gene>
<feature type="compositionally biased region" description="Low complexity" evidence="4">
    <location>
        <begin position="393"/>
        <end position="414"/>
    </location>
</feature>
<feature type="domain" description="MyTH4" evidence="7">
    <location>
        <begin position="720"/>
        <end position="875"/>
    </location>
</feature>
<dbReference type="GO" id="GO:0005856">
    <property type="term" value="C:cytoskeleton"/>
    <property type="evidence" value="ECO:0007669"/>
    <property type="project" value="InterPro"/>
</dbReference>
<dbReference type="GO" id="GO:0003779">
    <property type="term" value="F:actin binding"/>
    <property type="evidence" value="ECO:0007669"/>
    <property type="project" value="TreeGrafter"/>
</dbReference>
<dbReference type="Proteomes" id="UP000005226">
    <property type="component" value="Chromosome 4"/>
</dbReference>
<dbReference type="SUPFAM" id="SSF50729">
    <property type="entry name" value="PH domain-like"/>
    <property type="match status" value="2"/>
</dbReference>
<feature type="domain" description="FERM" evidence="6">
    <location>
        <begin position="886"/>
        <end position="1209"/>
    </location>
</feature>
<feature type="domain" description="PH" evidence="5">
    <location>
        <begin position="466"/>
        <end position="564"/>
    </location>
</feature>
<evidence type="ECO:0000259" key="5">
    <source>
        <dbReference type="PROSITE" id="PS50003"/>
    </source>
</evidence>
<name>A0A674P9W6_TAKRU</name>
<sequence length="1298" mass="145597">ESAKKVVLRGSVDWKDKCLVLEALLMKFRMQIIKIRELTADKIQQLESQVVEAEKKAFAAQQQVQWMEEKLKVANGQSGDPEARLFQRCQELQAAMQEKDAIIARLEQQLEEQKQNRLQDAKTVEEKAAKIKEWVMQKLSEVKEFCFSFSSGFVLCVKQHQLGGTSRVFHVEMESSGGVMGGGQVPRAKLEDSEELNKRFQSQNLDSSSSSSEPNTPSPILTPALTPKRPNPPQDLRDNPASPKQPRLRTPAGTGLAKKHLSQPPISSEAAHGQTRNALSMLRPFRPPDADADHGQEVVMETCPDTPQVPPISQAALPLASSPRSSDSSAPPTPPLHRLPSWVRLSLRVAERSLQSSYPAFVMYTSLVYKNVTTPVYTTLKGVRAAAPLADGSSVCSSHASSSSRKDGSPGSPRSLKRAVSMSSMTSESDYAIPPDAYSTDTECSEPEQKLPKTCSTASDNGKTEPMEKSGYLLKMVKTWKKTWKRRWFVLKDGELLYFKSPSDVIRKPQGQIEVNATSNIARGDGKQVLQVIQSLTGKRVCYLKADSPNLLDEWLRVLHSVLRVKAASPLFTQPDVRPSMKGLLVKVKHGYSKRVWCALIGKTLYYFRSQEDKFPLGQIKLWEARIEEVDRSTDSDHDLKACGRGLQPAPFAIAVYPQEQGPTYLLIESHHEKVVLTLTESRKNSSLKIVALEHQLVGKLFQMDGDPTSQSWRHPIMCFSKEALSSPLTTLPSQALQTEAVKLFKTCQLFINVAIDAPAIDYHVSLAQSALQVCLTHPELQNEFFCQLIKQTRRRQPHGHPGPLQGWQFLALCVGLFLPQHPFLWLLQVHLKRQADSRTEVGKYAIYCQRSMERTQQKGERQARPSRMEILSILLRNPYHHSLPFSVPVHFLNNTYQVVSFDASTTVDEFQCRLNQDTGTRKTGLSGFSLYTDDPTGRDLEHCLQGDIKICDIISKWEQASKEQHRGKSENTRTVRLTYKSRLYFSLQVRGESERERLLLAYQTNEAIVAGHFPVNKELAVEMAALLAQVEFGDFERPFSAPGSAQTKSTQTLKQVLERFYPKHYRRTASEEQLRQLLQRLSARWASLRGRSSSECVRIYLTVARKWPFFGAKLFEAEQDVCVWLAVHEDGLSVLEHSSLLVSHPYKNVMTFGGCKQDFMLVVGQNVGTGTTKDKATTKHVFAMDASKVSDATRPLYSDLLRWNRLQEVLREPHAPGGFSVVSSETDLPSRPFHPQVREITLLISSYINNAHLQKATAHHMSAPALMAVQPISLKSKELRSKSPPALGRPSKTPTLL</sequence>
<dbReference type="Pfam" id="PF00784">
    <property type="entry name" value="MyTH4"/>
    <property type="match status" value="1"/>
</dbReference>
<dbReference type="PROSITE" id="PS50057">
    <property type="entry name" value="FERM_3"/>
    <property type="match status" value="1"/>
</dbReference>
<dbReference type="InterPro" id="IPR014352">
    <property type="entry name" value="FERM/acyl-CoA-bd_prot_sf"/>
</dbReference>
<feature type="coiled-coil region" evidence="3">
    <location>
        <begin position="89"/>
        <end position="127"/>
    </location>
</feature>
<dbReference type="Ensembl" id="ENSTRUT00000066346.1">
    <property type="protein sequence ID" value="ENSTRUP00000082438.1"/>
    <property type="gene ID" value="ENSTRUG00000007949.3"/>
</dbReference>
<dbReference type="InterPro" id="IPR035963">
    <property type="entry name" value="FERM_2"/>
</dbReference>
<evidence type="ECO:0000259" key="7">
    <source>
        <dbReference type="PROSITE" id="PS51016"/>
    </source>
</evidence>
<keyword evidence="9" id="KW-1185">Reference proteome</keyword>
<dbReference type="InterPro" id="IPR000299">
    <property type="entry name" value="FERM_domain"/>
</dbReference>
<dbReference type="SMART" id="SM00139">
    <property type="entry name" value="MyTH4"/>
    <property type="match status" value="1"/>
</dbReference>
<feature type="region of interest" description="Disordered" evidence="4">
    <location>
        <begin position="392"/>
        <end position="462"/>
    </location>
</feature>
<evidence type="ECO:0000256" key="4">
    <source>
        <dbReference type="SAM" id="MobiDB-lite"/>
    </source>
</evidence>
<dbReference type="GO" id="GO:0030835">
    <property type="term" value="P:negative regulation of actin filament depolymerization"/>
    <property type="evidence" value="ECO:0007669"/>
    <property type="project" value="TreeGrafter"/>
</dbReference>
<dbReference type="PROSITE" id="PS50003">
    <property type="entry name" value="PH_DOMAIN"/>
    <property type="match status" value="1"/>
</dbReference>
<dbReference type="GO" id="GO:0005737">
    <property type="term" value="C:cytoplasm"/>
    <property type="evidence" value="ECO:0007669"/>
    <property type="project" value="TreeGrafter"/>
</dbReference>
<dbReference type="GeneTree" id="ENSGT00940000157675"/>
<dbReference type="Gene3D" id="2.30.29.30">
    <property type="entry name" value="Pleckstrin-homology domain (PH domain)/Phosphotyrosine-binding domain (PTB)"/>
    <property type="match status" value="2"/>
</dbReference>
<feature type="region of interest" description="Disordered" evidence="4">
    <location>
        <begin position="1278"/>
        <end position="1298"/>
    </location>
</feature>
<dbReference type="Gene3D" id="1.20.80.10">
    <property type="match status" value="1"/>
</dbReference>
<accession>A0A674P9W6</accession>